<sequence length="80" mass="8543">MHISYDRIVADPVPELTRFGRFTGIPEAEAWAARVADRVDAGRTGASAALSPAQTEELHRACEPGMRRLAAFVGEPPPAG</sequence>
<gene>
    <name evidence="1" type="ORF">Sfulv_42000</name>
</gene>
<dbReference type="InterPro" id="IPR027417">
    <property type="entry name" value="P-loop_NTPase"/>
</dbReference>
<evidence type="ECO:0000313" key="2">
    <source>
        <dbReference type="Proteomes" id="UP000498980"/>
    </source>
</evidence>
<evidence type="ECO:0000313" key="1">
    <source>
        <dbReference type="EMBL" id="GFM99389.1"/>
    </source>
</evidence>
<accession>A0A7J0CA45</accession>
<protein>
    <submittedName>
        <fullName evidence="1">Uncharacterized protein</fullName>
    </submittedName>
</protein>
<reference evidence="1 2" key="1">
    <citation type="submission" date="2020-05" db="EMBL/GenBank/DDBJ databases">
        <title>Whole genome shotgun sequence of Streptomyces fulvorobeus NBRC 15897.</title>
        <authorList>
            <person name="Komaki H."/>
            <person name="Tamura T."/>
        </authorList>
    </citation>
    <scope>NUCLEOTIDE SEQUENCE [LARGE SCALE GENOMIC DNA]</scope>
    <source>
        <strain evidence="1 2">NBRC 15897</strain>
    </source>
</reference>
<dbReference type="SUPFAM" id="SSF52540">
    <property type="entry name" value="P-loop containing nucleoside triphosphate hydrolases"/>
    <property type="match status" value="1"/>
</dbReference>
<comment type="caution">
    <text evidence="1">The sequence shown here is derived from an EMBL/GenBank/DDBJ whole genome shotgun (WGS) entry which is preliminary data.</text>
</comment>
<dbReference type="AlphaFoldDB" id="A0A7J0CA45"/>
<dbReference type="Proteomes" id="UP000498980">
    <property type="component" value="Unassembled WGS sequence"/>
</dbReference>
<keyword evidence="2" id="KW-1185">Reference proteome</keyword>
<name>A0A7J0CA45_9ACTN</name>
<dbReference type="RefSeq" id="WP_256669014.1">
    <property type="nucleotide sequence ID" value="NZ_BLWC01000001.1"/>
</dbReference>
<organism evidence="1 2">
    <name type="scientific">Streptomyces fulvorobeus</name>
    <dbReference type="NCBI Taxonomy" id="284028"/>
    <lineage>
        <taxon>Bacteria</taxon>
        <taxon>Bacillati</taxon>
        <taxon>Actinomycetota</taxon>
        <taxon>Actinomycetes</taxon>
        <taxon>Kitasatosporales</taxon>
        <taxon>Streptomycetaceae</taxon>
        <taxon>Streptomyces</taxon>
    </lineage>
</organism>
<proteinExistence type="predicted"/>
<dbReference type="EMBL" id="BLWC01000001">
    <property type="protein sequence ID" value="GFM99389.1"/>
    <property type="molecule type" value="Genomic_DNA"/>
</dbReference>